<reference evidence="2 3" key="1">
    <citation type="submission" date="2024-01" db="EMBL/GenBank/DDBJ databases">
        <title>The complete chloroplast genome sequence of Lithospermum erythrorhizon: insights into the phylogenetic relationship among Boraginaceae species and the maternal lineages of purple gromwells.</title>
        <authorList>
            <person name="Okada T."/>
            <person name="Watanabe K."/>
        </authorList>
    </citation>
    <scope>NUCLEOTIDE SEQUENCE [LARGE SCALE GENOMIC DNA]</scope>
</reference>
<feature type="region of interest" description="Disordered" evidence="1">
    <location>
        <begin position="1"/>
        <end position="54"/>
    </location>
</feature>
<evidence type="ECO:0000313" key="2">
    <source>
        <dbReference type="EMBL" id="GAA0151913.1"/>
    </source>
</evidence>
<evidence type="ECO:0000256" key="1">
    <source>
        <dbReference type="SAM" id="MobiDB-lite"/>
    </source>
</evidence>
<accession>A0AAV3PKV6</accession>
<dbReference type="Proteomes" id="UP001454036">
    <property type="component" value="Unassembled WGS sequence"/>
</dbReference>
<protein>
    <submittedName>
        <fullName evidence="2">Uncharacterized protein</fullName>
    </submittedName>
</protein>
<evidence type="ECO:0000313" key="3">
    <source>
        <dbReference type="Proteomes" id="UP001454036"/>
    </source>
</evidence>
<dbReference type="AlphaFoldDB" id="A0AAV3PKV6"/>
<feature type="region of interest" description="Disordered" evidence="1">
    <location>
        <begin position="158"/>
        <end position="188"/>
    </location>
</feature>
<comment type="caution">
    <text evidence="2">The sequence shown here is derived from an EMBL/GenBank/DDBJ whole genome shotgun (WGS) entry which is preliminary data.</text>
</comment>
<name>A0AAV3PKV6_LITER</name>
<gene>
    <name evidence="2" type="ORF">LIER_10528</name>
</gene>
<sequence length="220" mass="24327">MVKTRRGLNTSGKETKDKKKGVGPSDDTYMEVEPPIVNQEAQKSKGWKSKTPVSTSMEEEHVFYPTPIRSIPIDTSIDTSQEDTQGRVLLIHNNYLPWVDYTNVRELNNPMPSRVKMEDDAVSGEKSQGEINIEEDSIGEEVSPIIEERVIDSSVAETSKVADMSDPSVNPPVEDTTGKTTEPSAVSNKYAEVAEDVPKTDGVDVSHVDNWSIQLLSYAN</sequence>
<feature type="compositionally biased region" description="Polar residues" evidence="1">
    <location>
        <begin position="178"/>
        <end position="187"/>
    </location>
</feature>
<organism evidence="2 3">
    <name type="scientific">Lithospermum erythrorhizon</name>
    <name type="common">Purple gromwell</name>
    <name type="synonym">Lithospermum officinale var. erythrorhizon</name>
    <dbReference type="NCBI Taxonomy" id="34254"/>
    <lineage>
        <taxon>Eukaryota</taxon>
        <taxon>Viridiplantae</taxon>
        <taxon>Streptophyta</taxon>
        <taxon>Embryophyta</taxon>
        <taxon>Tracheophyta</taxon>
        <taxon>Spermatophyta</taxon>
        <taxon>Magnoliopsida</taxon>
        <taxon>eudicotyledons</taxon>
        <taxon>Gunneridae</taxon>
        <taxon>Pentapetalae</taxon>
        <taxon>asterids</taxon>
        <taxon>lamiids</taxon>
        <taxon>Boraginales</taxon>
        <taxon>Boraginaceae</taxon>
        <taxon>Boraginoideae</taxon>
        <taxon>Lithospermeae</taxon>
        <taxon>Lithospermum</taxon>
    </lineage>
</organism>
<proteinExistence type="predicted"/>
<dbReference type="EMBL" id="BAABME010001876">
    <property type="protein sequence ID" value="GAA0151913.1"/>
    <property type="molecule type" value="Genomic_DNA"/>
</dbReference>
<keyword evidence="3" id="KW-1185">Reference proteome</keyword>